<name>A0A158NIV1_ATTCE</name>
<accession>A0A158NIV1</accession>
<dbReference type="Proteomes" id="UP000005205">
    <property type="component" value="Unassembled WGS sequence"/>
</dbReference>
<dbReference type="OrthoDB" id="7701509at2759"/>
<dbReference type="EMBL" id="ADTU01016833">
    <property type="status" value="NOT_ANNOTATED_CDS"/>
    <property type="molecule type" value="Genomic_DNA"/>
</dbReference>
<dbReference type="AlphaFoldDB" id="A0A158NIV1"/>
<organism evidence="1 2">
    <name type="scientific">Atta cephalotes</name>
    <name type="common">Leafcutter ant</name>
    <dbReference type="NCBI Taxonomy" id="12957"/>
    <lineage>
        <taxon>Eukaryota</taxon>
        <taxon>Metazoa</taxon>
        <taxon>Ecdysozoa</taxon>
        <taxon>Arthropoda</taxon>
        <taxon>Hexapoda</taxon>
        <taxon>Insecta</taxon>
        <taxon>Pterygota</taxon>
        <taxon>Neoptera</taxon>
        <taxon>Endopterygota</taxon>
        <taxon>Hymenoptera</taxon>
        <taxon>Apocrita</taxon>
        <taxon>Aculeata</taxon>
        <taxon>Formicoidea</taxon>
        <taxon>Formicidae</taxon>
        <taxon>Myrmicinae</taxon>
        <taxon>Atta</taxon>
    </lineage>
</organism>
<gene>
    <name evidence="1" type="primary">105620578</name>
</gene>
<reference evidence="1" key="2">
    <citation type="submission" date="2016-04" db="UniProtKB">
        <authorList>
            <consortium name="EnsemblMetazoa"/>
        </authorList>
    </citation>
    <scope>IDENTIFICATION</scope>
</reference>
<dbReference type="KEGG" id="acep:105620578"/>
<protein>
    <submittedName>
        <fullName evidence="1">Uncharacterized protein</fullName>
    </submittedName>
</protein>
<dbReference type="InParanoid" id="A0A158NIV1"/>
<keyword evidence="2" id="KW-1185">Reference proteome</keyword>
<reference evidence="2" key="1">
    <citation type="journal article" date="2011" name="PLoS Genet.">
        <title>The genome sequence of the leaf-cutter ant Atta cephalotes reveals insights into its obligate symbiotic lifestyle.</title>
        <authorList>
            <person name="Suen G."/>
            <person name="Teiling C."/>
            <person name="Li L."/>
            <person name="Holt C."/>
            <person name="Abouheif E."/>
            <person name="Bornberg-Bauer E."/>
            <person name="Bouffard P."/>
            <person name="Caldera E.J."/>
            <person name="Cash E."/>
            <person name="Cavanaugh A."/>
            <person name="Denas O."/>
            <person name="Elhaik E."/>
            <person name="Fave M.J."/>
            <person name="Gadau J."/>
            <person name="Gibson J.D."/>
            <person name="Graur D."/>
            <person name="Grubbs K.J."/>
            <person name="Hagen D.E."/>
            <person name="Harkins T.T."/>
            <person name="Helmkampf M."/>
            <person name="Hu H."/>
            <person name="Johnson B.R."/>
            <person name="Kim J."/>
            <person name="Marsh S.E."/>
            <person name="Moeller J.A."/>
            <person name="Munoz-Torres M.C."/>
            <person name="Murphy M.C."/>
            <person name="Naughton M.C."/>
            <person name="Nigam S."/>
            <person name="Overson R."/>
            <person name="Rajakumar R."/>
            <person name="Reese J.T."/>
            <person name="Scott J.J."/>
            <person name="Smith C.R."/>
            <person name="Tao S."/>
            <person name="Tsutsui N.D."/>
            <person name="Viljakainen L."/>
            <person name="Wissler L."/>
            <person name="Yandell M.D."/>
            <person name="Zimmer F."/>
            <person name="Taylor J."/>
            <person name="Slater S.C."/>
            <person name="Clifton S.W."/>
            <person name="Warren W.C."/>
            <person name="Elsik C.G."/>
            <person name="Smith C.D."/>
            <person name="Weinstock G.M."/>
            <person name="Gerardo N.M."/>
            <person name="Currie C.R."/>
        </authorList>
    </citation>
    <scope>NUCLEOTIDE SEQUENCE [LARGE SCALE GENOMIC DNA]</scope>
</reference>
<sequence>MESQMILPQEQMDFNRSCTDSLVILTNNIHTSFLANEVVAAAFLDITGAFDNVLSEAVLSETQKIGIPARLRKFIQKTLSLIEVYTLLRSHLSEVYSVHKRTPQDSMLAQLTIFLVFARWTSTTPWN</sequence>
<evidence type="ECO:0000313" key="2">
    <source>
        <dbReference type="Proteomes" id="UP000005205"/>
    </source>
</evidence>
<dbReference type="EnsemblMetazoa" id="XM_012202069.1">
    <property type="protein sequence ID" value="XP_012057459.1"/>
    <property type="gene ID" value="LOC105620578"/>
</dbReference>
<proteinExistence type="predicted"/>
<evidence type="ECO:0000313" key="1">
    <source>
        <dbReference type="EnsemblMetazoa" id="XP_012057459.1"/>
    </source>
</evidence>